<dbReference type="Gene3D" id="3.30.40.10">
    <property type="entry name" value="Zinc/RING finger domain, C3HC4 (zinc finger)"/>
    <property type="match status" value="1"/>
</dbReference>
<feature type="domain" description="Helicase C-terminal" evidence="9">
    <location>
        <begin position="479"/>
        <end position="644"/>
    </location>
</feature>
<proteinExistence type="predicted"/>
<dbReference type="InterPro" id="IPR014001">
    <property type="entry name" value="Helicase_ATP-bd"/>
</dbReference>
<protein>
    <submittedName>
        <fullName evidence="10">Uncharacterized protein</fullName>
    </submittedName>
</protein>
<dbReference type="PROSITE" id="PS51194">
    <property type="entry name" value="HELICASE_CTER"/>
    <property type="match status" value="1"/>
</dbReference>
<dbReference type="SMART" id="SM00487">
    <property type="entry name" value="DEXDc"/>
    <property type="match status" value="1"/>
</dbReference>
<keyword evidence="5" id="KW-0862">Zinc</keyword>
<dbReference type="InterPro" id="IPR001965">
    <property type="entry name" value="Znf_PHD"/>
</dbReference>
<evidence type="ECO:0000259" key="9">
    <source>
        <dbReference type="PROSITE" id="PS51194"/>
    </source>
</evidence>
<evidence type="ECO:0000256" key="4">
    <source>
        <dbReference type="ARBA" id="ARBA00022801"/>
    </source>
</evidence>
<dbReference type="Gene3D" id="3.40.50.300">
    <property type="entry name" value="P-loop containing nucleotide triphosphate hydrolases"/>
    <property type="match status" value="1"/>
</dbReference>
<evidence type="ECO:0000256" key="3">
    <source>
        <dbReference type="ARBA" id="ARBA00022771"/>
    </source>
</evidence>
<dbReference type="InterPro" id="IPR013083">
    <property type="entry name" value="Znf_RING/FYVE/PHD"/>
</dbReference>
<dbReference type="Proteomes" id="UP000076738">
    <property type="component" value="Unassembled WGS sequence"/>
</dbReference>
<keyword evidence="11" id="KW-1185">Reference proteome</keyword>
<name>A0A167HN13_CALVF</name>
<dbReference type="InterPro" id="IPR000330">
    <property type="entry name" value="SNF2_N"/>
</dbReference>
<dbReference type="Pfam" id="PF00176">
    <property type="entry name" value="SNF2-rel_dom"/>
    <property type="match status" value="1"/>
</dbReference>
<dbReference type="GO" id="GO:0008270">
    <property type="term" value="F:zinc ion binding"/>
    <property type="evidence" value="ECO:0007669"/>
    <property type="project" value="UniProtKB-KW"/>
</dbReference>
<reference evidence="10 11" key="1">
    <citation type="journal article" date="2016" name="Mol. Biol. Evol.">
        <title>Comparative Genomics of Early-Diverging Mushroom-Forming Fungi Provides Insights into the Origins of Lignocellulose Decay Capabilities.</title>
        <authorList>
            <person name="Nagy L.G."/>
            <person name="Riley R."/>
            <person name="Tritt A."/>
            <person name="Adam C."/>
            <person name="Daum C."/>
            <person name="Floudas D."/>
            <person name="Sun H."/>
            <person name="Yadav J.S."/>
            <person name="Pangilinan J."/>
            <person name="Larsson K.H."/>
            <person name="Matsuura K."/>
            <person name="Barry K."/>
            <person name="Labutti K."/>
            <person name="Kuo R."/>
            <person name="Ohm R.A."/>
            <person name="Bhattacharya S.S."/>
            <person name="Shirouzu T."/>
            <person name="Yoshinaga Y."/>
            <person name="Martin F.M."/>
            <person name="Grigoriev I.V."/>
            <person name="Hibbett D.S."/>
        </authorList>
    </citation>
    <scope>NUCLEOTIDE SEQUENCE [LARGE SCALE GENOMIC DNA]</scope>
    <source>
        <strain evidence="10 11">TUFC12733</strain>
    </source>
</reference>
<dbReference type="CDD" id="cd20335">
    <property type="entry name" value="BRcat_RBR"/>
    <property type="match status" value="1"/>
</dbReference>
<dbReference type="SMART" id="SM00490">
    <property type="entry name" value="HELICc"/>
    <property type="match status" value="1"/>
</dbReference>
<evidence type="ECO:0000256" key="5">
    <source>
        <dbReference type="ARBA" id="ARBA00022833"/>
    </source>
</evidence>
<dbReference type="InterPro" id="IPR049730">
    <property type="entry name" value="SNF2/RAD54-like_C"/>
</dbReference>
<keyword evidence="4" id="KW-0378">Hydrolase</keyword>
<dbReference type="Pfam" id="PF00271">
    <property type="entry name" value="Helicase_C"/>
    <property type="match status" value="1"/>
</dbReference>
<sequence>MNNKTRSSLPGALAHVKRDERSSMHHSRTDHSLRARPENRPSPAPVKRKAILVDEGDEELFLKKIKLDEEDLRPSKRDVNKAKTVDRRGKRADFEDARKRWIWKHRSLFAALLPHRRGIFEDLKQQMPHAHSQEALLAEVEIEEQPKLVKGGEMKDYQLAGLSFLATMYQNGMNSILGDEMGLGKTLQTLSLFAYIKEHDPAADPHIVICPLSVITSWISEAARWVPSLRVLRFHGTQQERQRLKGKIADGYQFDLLIATYESYKAEERWCKTRRWTYCVLDEGHKIKNADSGTANALQHLGAAFRLILTGTPVHNNLVELWALLHWLYPAIFTRASESLFQDAFDLSQGKYNFKYLEAAQKLLEVIMIRRTKSVVELSVPPREELTVFIPFTEAQRYWTYKLLTRMSAAELRRMFNTSFQDENEGKGATGGESQYKRLMNLLMQLRQCCDHPYMIVGAEPDPYKLGNHVVKASSKMIVIDKLLKDLLPKGERVLIFSQWTSMLNLLEDFMVLRKYRYARLDGSTPRARRALDIRLFQQENSPYEVFLISTRAGGLGINLTKATHVVLADCDWNPQMDAQAIARAHRIGQSKTVTVYRLICRGSVEDQMLDRIRRKLFLSLRIMNNPGSSSEDDAASMKTDELLSILRNGSSALDAENAAIDFDNFVSAPIDEILRNSRRKQDVREAKIREDVDGEAMDAQLEQDVAEEQERLLSGVAAVRCRLFEGKLLTPEAIKSLNEQGPSAEKRARQNRLVMVDGVESLVVWRQPVEALPSKVKKGGQFEHEEWCLYCQDGGDLYMCASCPRVFHAACHGMNDAVARRTPLIRCPQHSCMVCQRSTSDVGGMLFRCATCSNAFCEDCLPEGELDAIGDSIPQFTALRYNTSKGAYYIRCDECQTEPVIKYDEYENKYWTENEVEIEDSDEEDVMEVEPVPLKKKTKTQLSKKTRIEVTGDRRVVRDELKKSNSLSLDRSPEPLQLPSPGEGPGEPALVPRTSIAASMKRRTTHSEIVVPEAKKSGMLSWLTGRAGPSMARTPVSEPGDNEVIDLTDA</sequence>
<accession>A0A167HN13</accession>
<dbReference type="Gene3D" id="3.40.50.10810">
    <property type="entry name" value="Tandem AAA-ATPase domain"/>
    <property type="match status" value="1"/>
</dbReference>
<dbReference type="EMBL" id="KV417318">
    <property type="protein sequence ID" value="KZO91803.1"/>
    <property type="molecule type" value="Genomic_DNA"/>
</dbReference>
<evidence type="ECO:0000256" key="6">
    <source>
        <dbReference type="ARBA" id="ARBA00022840"/>
    </source>
</evidence>
<dbReference type="STRING" id="1330018.A0A167HN13"/>
<dbReference type="GO" id="GO:0016787">
    <property type="term" value="F:hydrolase activity"/>
    <property type="evidence" value="ECO:0007669"/>
    <property type="project" value="UniProtKB-KW"/>
</dbReference>
<dbReference type="InterPro" id="IPR001650">
    <property type="entry name" value="Helicase_C-like"/>
</dbReference>
<feature type="compositionally biased region" description="Acidic residues" evidence="7">
    <location>
        <begin position="1041"/>
        <end position="1051"/>
    </location>
</feature>
<dbReference type="InterPro" id="IPR027417">
    <property type="entry name" value="P-loop_NTPase"/>
</dbReference>
<keyword evidence="2" id="KW-0547">Nucleotide-binding</keyword>
<keyword evidence="6" id="KW-0067">ATP-binding</keyword>
<dbReference type="CDD" id="cd17919">
    <property type="entry name" value="DEXHc_Snf"/>
    <property type="match status" value="1"/>
</dbReference>
<keyword evidence="3" id="KW-0863">Zinc-finger</keyword>
<dbReference type="SUPFAM" id="SSF52540">
    <property type="entry name" value="P-loop containing nucleoside triphosphate hydrolases"/>
    <property type="match status" value="2"/>
</dbReference>
<gene>
    <name evidence="10" type="ORF">CALVIDRAFT_557967</name>
</gene>
<dbReference type="AlphaFoldDB" id="A0A167HN13"/>
<evidence type="ECO:0000259" key="8">
    <source>
        <dbReference type="PROSITE" id="PS51192"/>
    </source>
</evidence>
<evidence type="ECO:0000256" key="2">
    <source>
        <dbReference type="ARBA" id="ARBA00022741"/>
    </source>
</evidence>
<feature type="region of interest" description="Disordered" evidence="7">
    <location>
        <begin position="1026"/>
        <end position="1051"/>
    </location>
</feature>
<evidence type="ECO:0000313" key="11">
    <source>
        <dbReference type="Proteomes" id="UP000076738"/>
    </source>
</evidence>
<dbReference type="SUPFAM" id="SSF57903">
    <property type="entry name" value="FYVE/PHD zinc finger"/>
    <property type="match status" value="1"/>
</dbReference>
<feature type="domain" description="Helicase ATP-binding" evidence="8">
    <location>
        <begin position="166"/>
        <end position="331"/>
    </location>
</feature>
<evidence type="ECO:0000256" key="1">
    <source>
        <dbReference type="ARBA" id="ARBA00022723"/>
    </source>
</evidence>
<dbReference type="OrthoDB" id="448448at2759"/>
<evidence type="ECO:0000313" key="10">
    <source>
        <dbReference type="EMBL" id="KZO91803.1"/>
    </source>
</evidence>
<dbReference type="PROSITE" id="PS51192">
    <property type="entry name" value="HELICASE_ATP_BIND_1"/>
    <property type="match status" value="1"/>
</dbReference>
<feature type="region of interest" description="Disordered" evidence="7">
    <location>
        <begin position="1"/>
        <end position="49"/>
    </location>
</feature>
<dbReference type="GO" id="GO:0005524">
    <property type="term" value="F:ATP binding"/>
    <property type="evidence" value="ECO:0007669"/>
    <property type="project" value="InterPro"/>
</dbReference>
<dbReference type="InterPro" id="IPR011011">
    <property type="entry name" value="Znf_FYVE_PHD"/>
</dbReference>
<feature type="compositionally biased region" description="Basic and acidic residues" evidence="7">
    <location>
        <begin position="16"/>
        <end position="39"/>
    </location>
</feature>
<keyword evidence="1" id="KW-0479">Metal-binding</keyword>
<evidence type="ECO:0000256" key="7">
    <source>
        <dbReference type="SAM" id="MobiDB-lite"/>
    </source>
</evidence>
<dbReference type="InterPro" id="IPR038718">
    <property type="entry name" value="SNF2-like_sf"/>
</dbReference>
<organism evidence="10 11">
    <name type="scientific">Calocera viscosa (strain TUFC12733)</name>
    <dbReference type="NCBI Taxonomy" id="1330018"/>
    <lineage>
        <taxon>Eukaryota</taxon>
        <taxon>Fungi</taxon>
        <taxon>Dikarya</taxon>
        <taxon>Basidiomycota</taxon>
        <taxon>Agaricomycotina</taxon>
        <taxon>Dacrymycetes</taxon>
        <taxon>Dacrymycetales</taxon>
        <taxon>Dacrymycetaceae</taxon>
        <taxon>Calocera</taxon>
    </lineage>
</organism>
<feature type="region of interest" description="Disordered" evidence="7">
    <location>
        <begin position="962"/>
        <end position="992"/>
    </location>
</feature>
<dbReference type="SMART" id="SM00249">
    <property type="entry name" value="PHD"/>
    <property type="match status" value="2"/>
</dbReference>
<dbReference type="CDD" id="cd18793">
    <property type="entry name" value="SF2_C_SNF"/>
    <property type="match status" value="1"/>
</dbReference>
<dbReference type="PANTHER" id="PTHR10799">
    <property type="entry name" value="SNF2/RAD54 HELICASE FAMILY"/>
    <property type="match status" value="1"/>
</dbReference>